<accession>A0A9P6DDU1</accession>
<dbReference type="InterPro" id="IPR041667">
    <property type="entry name" value="Cupin_8"/>
</dbReference>
<evidence type="ECO:0000313" key="3">
    <source>
        <dbReference type="Proteomes" id="UP000807025"/>
    </source>
</evidence>
<keyword evidence="3" id="KW-1185">Reference proteome</keyword>
<reference evidence="2" key="1">
    <citation type="submission" date="2020-11" db="EMBL/GenBank/DDBJ databases">
        <authorList>
            <consortium name="DOE Joint Genome Institute"/>
            <person name="Ahrendt S."/>
            <person name="Riley R."/>
            <person name="Andreopoulos W."/>
            <person name="Labutti K."/>
            <person name="Pangilinan J."/>
            <person name="Ruiz-Duenas F.J."/>
            <person name="Barrasa J.M."/>
            <person name="Sanchez-Garcia M."/>
            <person name="Camarero S."/>
            <person name="Miyauchi S."/>
            <person name="Serrano A."/>
            <person name="Linde D."/>
            <person name="Babiker R."/>
            <person name="Drula E."/>
            <person name="Ayuso-Fernandez I."/>
            <person name="Pacheco R."/>
            <person name="Padilla G."/>
            <person name="Ferreira P."/>
            <person name="Barriuso J."/>
            <person name="Kellner H."/>
            <person name="Castanera R."/>
            <person name="Alfaro M."/>
            <person name="Ramirez L."/>
            <person name="Pisabarro A.G."/>
            <person name="Kuo A."/>
            <person name="Tritt A."/>
            <person name="Lipzen A."/>
            <person name="He G."/>
            <person name="Yan M."/>
            <person name="Ng V."/>
            <person name="Cullen D."/>
            <person name="Martin F."/>
            <person name="Rosso M.-N."/>
            <person name="Henrissat B."/>
            <person name="Hibbett D."/>
            <person name="Martinez A.T."/>
            <person name="Grigoriev I.V."/>
        </authorList>
    </citation>
    <scope>NUCLEOTIDE SEQUENCE</scope>
    <source>
        <strain evidence="2">ATCC 90797</strain>
    </source>
</reference>
<dbReference type="SUPFAM" id="SSF51197">
    <property type="entry name" value="Clavaminate synthase-like"/>
    <property type="match status" value="1"/>
</dbReference>
<dbReference type="Proteomes" id="UP000807025">
    <property type="component" value="Unassembled WGS sequence"/>
</dbReference>
<dbReference type="Pfam" id="PF13621">
    <property type="entry name" value="Cupin_8"/>
    <property type="match status" value="1"/>
</dbReference>
<dbReference type="PROSITE" id="PS51184">
    <property type="entry name" value="JMJC"/>
    <property type="match status" value="1"/>
</dbReference>
<feature type="domain" description="JmjC" evidence="1">
    <location>
        <begin position="290"/>
        <end position="433"/>
    </location>
</feature>
<proteinExistence type="predicted"/>
<dbReference type="PANTHER" id="PTHR12461:SF94">
    <property type="entry name" value="JMJC DOMAIN-CONTAINING PROTEIN"/>
    <property type="match status" value="1"/>
</dbReference>
<dbReference type="EMBL" id="MU154524">
    <property type="protein sequence ID" value="KAF9501202.1"/>
    <property type="molecule type" value="Genomic_DNA"/>
</dbReference>
<comment type="caution">
    <text evidence="2">The sequence shown here is derived from an EMBL/GenBank/DDBJ whole genome shotgun (WGS) entry which is preliminary data.</text>
</comment>
<evidence type="ECO:0000313" key="2">
    <source>
        <dbReference type="EMBL" id="KAF9501202.1"/>
    </source>
</evidence>
<organism evidence="2 3">
    <name type="scientific">Pleurotus eryngii</name>
    <name type="common">Boletus of the steppes</name>
    <dbReference type="NCBI Taxonomy" id="5323"/>
    <lineage>
        <taxon>Eukaryota</taxon>
        <taxon>Fungi</taxon>
        <taxon>Dikarya</taxon>
        <taxon>Basidiomycota</taxon>
        <taxon>Agaricomycotina</taxon>
        <taxon>Agaricomycetes</taxon>
        <taxon>Agaricomycetidae</taxon>
        <taxon>Agaricales</taxon>
        <taxon>Pleurotineae</taxon>
        <taxon>Pleurotaceae</taxon>
        <taxon>Pleurotus</taxon>
    </lineage>
</organism>
<dbReference type="AlphaFoldDB" id="A0A9P6DDU1"/>
<dbReference type="OrthoDB" id="47172at2759"/>
<evidence type="ECO:0000259" key="1">
    <source>
        <dbReference type="PROSITE" id="PS51184"/>
    </source>
</evidence>
<protein>
    <submittedName>
        <fullName evidence="2">Clavaminate synthase-like protein</fullName>
    </submittedName>
</protein>
<dbReference type="InterPro" id="IPR003347">
    <property type="entry name" value="JmjC_dom"/>
</dbReference>
<dbReference type="PANTHER" id="PTHR12461">
    <property type="entry name" value="HYPOXIA-INDUCIBLE FACTOR 1 ALPHA INHIBITOR-RELATED"/>
    <property type="match status" value="1"/>
</dbReference>
<sequence length="433" mass="47373">MTVSWASECMQNVAAELRDDVEELSANCGYEDQSRLVRVANQLAAGACGGELLREVEALIDHAHKKMAGSSGRVLTAWRRYYTDACILRSLSDIELSTKAAIARLDRAIIIAGAAGHDRLELIHVLIRKAQVEFLGASSECDGIRPTSITLSPSTSKVSASSGTIPCLNSPPSLGAFRSQHCHQPFILRGFAHSWPALQEHSWSSLEYLLFVAGPGRVVPVEVGLDYRDNDWSQRLMDWQEFLAHTGLGGNIVQSDDDQTPTLYLAQHNLLMQFPALRDDICVPDYVYTSPSPVLCPSYQPPGNDEQLIINAWLGPTGTFSPAHFDPYFNFYSQVVGYKTVWLAPPSLSNSMYPVAQLGSPHDSGGSVGTVNTSAVDVFGESDGDGSFPAFWADVVPHAMSATLEPGDVLFFPPCWWHAMRSETPSFSVSMWF</sequence>
<dbReference type="Gene3D" id="2.60.120.650">
    <property type="entry name" value="Cupin"/>
    <property type="match status" value="1"/>
</dbReference>
<name>A0A9P6DDU1_PLEER</name>
<gene>
    <name evidence="2" type="ORF">BDN71DRAFT_1439514</name>
</gene>